<proteinExistence type="inferred from homology"/>
<evidence type="ECO:0000313" key="7">
    <source>
        <dbReference type="Proteomes" id="UP000218387"/>
    </source>
</evidence>
<dbReference type="InterPro" id="IPR017221">
    <property type="entry name" value="DUF34/NIF3_bac"/>
</dbReference>
<accession>A0A4P9C4P2</accession>
<dbReference type="GO" id="GO:0046872">
    <property type="term" value="F:metal ion binding"/>
    <property type="evidence" value="ECO:0007669"/>
    <property type="project" value="UniProtKB-UniRule"/>
</dbReference>
<keyword evidence="3 4" id="KW-0479">Metal-binding</keyword>
<dbReference type="Pfam" id="PF01784">
    <property type="entry name" value="DUF34_NIF3"/>
    <property type="match status" value="1"/>
</dbReference>
<dbReference type="GO" id="GO:0005737">
    <property type="term" value="C:cytoplasm"/>
    <property type="evidence" value="ECO:0007669"/>
    <property type="project" value="TreeGrafter"/>
</dbReference>
<organism evidence="6 7">
    <name type="scientific">Eubacterium maltosivorans</name>
    <dbReference type="NCBI Taxonomy" id="2041044"/>
    <lineage>
        <taxon>Bacteria</taxon>
        <taxon>Bacillati</taxon>
        <taxon>Bacillota</taxon>
        <taxon>Clostridia</taxon>
        <taxon>Eubacteriales</taxon>
        <taxon>Eubacteriaceae</taxon>
        <taxon>Eubacterium</taxon>
    </lineage>
</organism>
<dbReference type="FunFam" id="3.40.1390.30:FF:000001">
    <property type="entry name" value="GTP cyclohydrolase 1 type 2"/>
    <property type="match status" value="1"/>
</dbReference>
<evidence type="ECO:0000256" key="4">
    <source>
        <dbReference type="PIRNR" id="PIRNR037489"/>
    </source>
</evidence>
<dbReference type="PANTHER" id="PTHR13799:SF14">
    <property type="entry name" value="GTP CYCLOHYDROLASE 1 TYPE 2 HOMOLOG"/>
    <property type="match status" value="1"/>
</dbReference>
<dbReference type="NCBIfam" id="TIGR00486">
    <property type="entry name" value="YbgI_SA1388"/>
    <property type="match status" value="1"/>
</dbReference>
<dbReference type="InterPro" id="IPR036069">
    <property type="entry name" value="DUF34/NIF3_sf"/>
</dbReference>
<feature type="binding site" evidence="5">
    <location>
        <position position="66"/>
    </location>
    <ligand>
        <name>a divalent metal cation</name>
        <dbReference type="ChEBI" id="CHEBI:60240"/>
        <label>1</label>
    </ligand>
</feature>
<feature type="binding site" evidence="5">
    <location>
        <position position="105"/>
    </location>
    <ligand>
        <name>a divalent metal cation</name>
        <dbReference type="ChEBI" id="CHEBI:60240"/>
        <label>1</label>
    </ligand>
</feature>
<evidence type="ECO:0000256" key="5">
    <source>
        <dbReference type="PIRSR" id="PIRSR602678-1"/>
    </source>
</evidence>
<dbReference type="InterPro" id="IPR015867">
    <property type="entry name" value="N-reg_PII/ATP_PRibTrfase_C"/>
</dbReference>
<feature type="binding site" evidence="5">
    <location>
        <position position="333"/>
    </location>
    <ligand>
        <name>a divalent metal cation</name>
        <dbReference type="ChEBI" id="CHEBI:60240"/>
        <label>1</label>
    </ligand>
</feature>
<reference evidence="6 7" key="1">
    <citation type="submission" date="2018-05" db="EMBL/GenBank/DDBJ databases">
        <title>Genome comparison of Eubacterium sp.</title>
        <authorList>
            <person name="Feng Y."/>
            <person name="Sanchez-Andrea I."/>
            <person name="Stams A.J.M."/>
            <person name="De Vos W.M."/>
        </authorList>
    </citation>
    <scope>NUCLEOTIDE SEQUENCE [LARGE SCALE GENOMIC DNA]</scope>
    <source>
        <strain evidence="6 7">YI</strain>
    </source>
</reference>
<dbReference type="PANTHER" id="PTHR13799">
    <property type="entry name" value="NGG1 INTERACTING FACTOR 3"/>
    <property type="match status" value="1"/>
</dbReference>
<dbReference type="InterPro" id="IPR002678">
    <property type="entry name" value="DUF34/NIF3"/>
</dbReference>
<dbReference type="Gene3D" id="3.30.70.120">
    <property type="match status" value="1"/>
</dbReference>
<feature type="binding site" evidence="5">
    <location>
        <position position="337"/>
    </location>
    <ligand>
        <name>a divalent metal cation</name>
        <dbReference type="ChEBI" id="CHEBI:60240"/>
        <label>1</label>
    </ligand>
</feature>
<dbReference type="EMBL" id="CP029487">
    <property type="protein sequence ID" value="QCT70290.1"/>
    <property type="molecule type" value="Genomic_DNA"/>
</dbReference>
<evidence type="ECO:0000256" key="1">
    <source>
        <dbReference type="ARBA" id="ARBA00006964"/>
    </source>
</evidence>
<dbReference type="Gene3D" id="3.40.1390.30">
    <property type="entry name" value="NIF3 (NGG1p interacting factor 3)-like"/>
    <property type="match status" value="1"/>
</dbReference>
<dbReference type="PIRSF" id="PIRSF037489">
    <property type="entry name" value="UCP037489_NIF3_YqfO"/>
    <property type="match status" value="1"/>
</dbReference>
<protein>
    <recommendedName>
        <fullName evidence="2 4">GTP cyclohydrolase 1 type 2 homolog</fullName>
    </recommendedName>
</protein>
<dbReference type="KEGG" id="emt:CPZ25_002820"/>
<evidence type="ECO:0000256" key="2">
    <source>
        <dbReference type="ARBA" id="ARBA00022112"/>
    </source>
</evidence>
<comment type="similarity">
    <text evidence="1 4">Belongs to the GTP cyclohydrolase I type 2/NIF3 family.</text>
</comment>
<dbReference type="Proteomes" id="UP000218387">
    <property type="component" value="Chromosome"/>
</dbReference>
<evidence type="ECO:0000256" key="3">
    <source>
        <dbReference type="ARBA" id="ARBA00022723"/>
    </source>
</evidence>
<name>A0A4P9C4P2_EUBML</name>
<dbReference type="FunFam" id="3.30.70.120:FF:000006">
    <property type="entry name" value="GTP cyclohydrolase 1 type 2 homolog"/>
    <property type="match status" value="1"/>
</dbReference>
<gene>
    <name evidence="6" type="ORF">CPZ25_002820</name>
</gene>
<dbReference type="AlphaFoldDB" id="A0A4P9C4P2"/>
<keyword evidence="7" id="KW-1185">Reference proteome</keyword>
<dbReference type="SUPFAM" id="SSF102705">
    <property type="entry name" value="NIF3 (NGG1p interacting factor 3)-like"/>
    <property type="match status" value="1"/>
</dbReference>
<dbReference type="RefSeq" id="WP_096919935.1">
    <property type="nucleotide sequence ID" value="NZ_CP029487.1"/>
</dbReference>
<feature type="binding site" evidence="5">
    <location>
        <position position="67"/>
    </location>
    <ligand>
        <name>a divalent metal cation</name>
        <dbReference type="ChEBI" id="CHEBI:60240"/>
        <label>1</label>
    </ligand>
</feature>
<sequence length="372" mass="41518">MAVKCSEITKVIEAVAPRSLAESWDNVGLQIGSFQKRVKKILLTLDVTEAVVREAVMENADMIIAHHPFIFNGIKSICTDELKGKIVAELIRNDISLYVAHTNLDKAELGLNDYIAKTLGIEQRQPLDPSDEDKLYKIVVYVPVDYTDKIVEVMGDSGAGFIGNYSHCTYRTVGQGTFKPLEGSSPFIGEEGEVATVKEDRVETIIDGKMMKTLIQKLKKVHPYEEMAYDLYPLENGVLLNQNGLGKIGVLKETMTPEAFIEYVKKALSLSHVRAAGNEPAKVRKVALCTGSGAEFIGLAKVKKADVYITGDLKYHDAQRAAENNLWVIDAGHFGTEKMVVGLLENLLREKVDDQEIEYVRSNYNEDFMRYY</sequence>
<evidence type="ECO:0000313" key="6">
    <source>
        <dbReference type="EMBL" id="QCT70290.1"/>
    </source>
</evidence>